<evidence type="ECO:0000313" key="2">
    <source>
        <dbReference type="EMBL" id="CAA9227890.1"/>
    </source>
</evidence>
<proteinExistence type="predicted"/>
<accession>A0A6J4HP43</accession>
<dbReference type="AlphaFoldDB" id="A0A6J4HP43"/>
<evidence type="ECO:0000256" key="1">
    <source>
        <dbReference type="SAM" id="MobiDB-lite"/>
    </source>
</evidence>
<feature type="region of interest" description="Disordered" evidence="1">
    <location>
        <begin position="62"/>
        <end position="138"/>
    </location>
</feature>
<feature type="compositionally biased region" description="Basic and acidic residues" evidence="1">
    <location>
        <begin position="97"/>
        <end position="110"/>
    </location>
</feature>
<sequence length="151" mass="16531">MTLPSGEAVSYSELRGAGLQEFYIRIVHQSALRGKVTRSQVDDWLGRAASRDRHTARAVRAELEALQPTPVAAPSPPAEPVRKRQQREKTFTLVSSGDHKQAIRTAERYGLRPTPVPTAALRPGQSPDAHTVRAQSGVASKLITTGQWKTE</sequence>
<reference evidence="2" key="1">
    <citation type="submission" date="2020-02" db="EMBL/GenBank/DDBJ databases">
        <authorList>
            <person name="Meier V. D."/>
        </authorList>
    </citation>
    <scope>NUCLEOTIDE SEQUENCE</scope>
    <source>
        <strain evidence="2">AVDCRST_MAG93</strain>
    </source>
</reference>
<protein>
    <submittedName>
        <fullName evidence="2">Uncharacterized protein</fullName>
    </submittedName>
</protein>
<organism evidence="2">
    <name type="scientific">uncultured Chloroflexia bacterium</name>
    <dbReference type="NCBI Taxonomy" id="1672391"/>
    <lineage>
        <taxon>Bacteria</taxon>
        <taxon>Bacillati</taxon>
        <taxon>Chloroflexota</taxon>
        <taxon>Chloroflexia</taxon>
        <taxon>environmental samples</taxon>
    </lineage>
</organism>
<dbReference type="EMBL" id="CADCTR010000247">
    <property type="protein sequence ID" value="CAA9227890.1"/>
    <property type="molecule type" value="Genomic_DNA"/>
</dbReference>
<name>A0A6J4HP43_9CHLR</name>
<gene>
    <name evidence="2" type="ORF">AVDCRST_MAG93-757</name>
</gene>